<dbReference type="GO" id="GO:0030976">
    <property type="term" value="F:thiamine pyrophosphate binding"/>
    <property type="evidence" value="ECO:0007669"/>
    <property type="project" value="InterPro"/>
</dbReference>
<feature type="domain" description="Thiamine pyrophosphate enzyme central" evidence="16">
    <location>
        <begin position="192"/>
        <end position="324"/>
    </location>
</feature>
<evidence type="ECO:0000256" key="3">
    <source>
        <dbReference type="ARBA" id="ARBA00004253"/>
    </source>
</evidence>
<comment type="function">
    <text evidence="13">Catalyzes a carbon-carbon cleavage reaction; cleaves a 2-hydroxy-3-methylacyl-CoA into formyl-CoA and a 2-methyl-branched fatty aldehyde.</text>
</comment>
<keyword evidence="6" id="KW-0460">Magnesium</keyword>
<comment type="similarity">
    <text evidence="4 15">Belongs to the TPP enzyme family.</text>
</comment>
<dbReference type="InterPro" id="IPR000399">
    <property type="entry name" value="TPP-bd_CS"/>
</dbReference>
<evidence type="ECO:0000256" key="8">
    <source>
        <dbReference type="ARBA" id="ARBA00023140"/>
    </source>
</evidence>
<comment type="cofactor">
    <cofactor evidence="2">
        <name>thiamine diphosphate</name>
        <dbReference type="ChEBI" id="CHEBI:58937"/>
    </cofactor>
</comment>
<comment type="subcellular location">
    <subcellularLocation>
        <location evidence="3">Peroxisome matrix</location>
    </subcellularLocation>
</comment>
<dbReference type="InterPro" id="IPR012001">
    <property type="entry name" value="Thiamin_PyroP_enz_TPP-bd_dom"/>
</dbReference>
<evidence type="ECO:0000256" key="7">
    <source>
        <dbReference type="ARBA" id="ARBA00023052"/>
    </source>
</evidence>
<dbReference type="GO" id="GO:0000287">
    <property type="term" value="F:magnesium ion binding"/>
    <property type="evidence" value="ECO:0007669"/>
    <property type="project" value="InterPro"/>
</dbReference>
<keyword evidence="20" id="KW-1185">Reference proteome</keyword>
<dbReference type="GO" id="GO:0001561">
    <property type="term" value="P:fatty acid alpha-oxidation"/>
    <property type="evidence" value="ECO:0007669"/>
    <property type="project" value="TreeGrafter"/>
</dbReference>
<evidence type="ECO:0000256" key="4">
    <source>
        <dbReference type="ARBA" id="ARBA00007812"/>
    </source>
</evidence>
<keyword evidence="5" id="KW-0479">Metal-binding</keyword>
<dbReference type="AlphaFoldDB" id="A0AAV5QR74"/>
<organism evidence="19 20">
    <name type="scientific">Saccharomycopsis crataegensis</name>
    <dbReference type="NCBI Taxonomy" id="43959"/>
    <lineage>
        <taxon>Eukaryota</taxon>
        <taxon>Fungi</taxon>
        <taxon>Dikarya</taxon>
        <taxon>Ascomycota</taxon>
        <taxon>Saccharomycotina</taxon>
        <taxon>Saccharomycetes</taxon>
        <taxon>Saccharomycopsidaceae</taxon>
        <taxon>Saccharomycopsis</taxon>
    </lineage>
</organism>
<dbReference type="FunFam" id="3.40.50.970:FF:000054">
    <property type="entry name" value="Putative 2-hydroxyphytanoyl-CoA lyase"/>
    <property type="match status" value="1"/>
</dbReference>
<evidence type="ECO:0000256" key="13">
    <source>
        <dbReference type="ARBA" id="ARBA00059692"/>
    </source>
</evidence>
<dbReference type="PANTHER" id="PTHR43710">
    <property type="entry name" value="2-HYDROXYACYL-COA LYASE"/>
    <property type="match status" value="1"/>
</dbReference>
<dbReference type="Proteomes" id="UP001360560">
    <property type="component" value="Unassembled WGS sequence"/>
</dbReference>
<dbReference type="SUPFAM" id="SSF52518">
    <property type="entry name" value="Thiamin diphosphate-binding fold (THDP-binding)"/>
    <property type="match status" value="2"/>
</dbReference>
<evidence type="ECO:0000259" key="18">
    <source>
        <dbReference type="Pfam" id="PF02776"/>
    </source>
</evidence>
<dbReference type="CDD" id="cd07035">
    <property type="entry name" value="TPP_PYR_POX_like"/>
    <property type="match status" value="1"/>
</dbReference>
<dbReference type="SUPFAM" id="SSF52467">
    <property type="entry name" value="DHS-like NAD/FAD-binding domain"/>
    <property type="match status" value="1"/>
</dbReference>
<evidence type="ECO:0000256" key="10">
    <source>
        <dbReference type="ARBA" id="ARBA00044451"/>
    </source>
</evidence>
<evidence type="ECO:0000259" key="17">
    <source>
        <dbReference type="Pfam" id="PF02775"/>
    </source>
</evidence>
<evidence type="ECO:0000256" key="14">
    <source>
        <dbReference type="ARBA" id="ARBA00070390"/>
    </source>
</evidence>
<evidence type="ECO:0000256" key="2">
    <source>
        <dbReference type="ARBA" id="ARBA00001964"/>
    </source>
</evidence>
<comment type="catalytic activity">
    <reaction evidence="11">
        <text>an (R)-2-hydroxy-long-chain-fatty acyl-CoA = a long-chain fatty aldehyde + formyl-CoA</text>
        <dbReference type="Rhea" id="RHEA:67444"/>
        <dbReference type="ChEBI" id="CHEBI:17176"/>
        <dbReference type="ChEBI" id="CHEBI:57376"/>
        <dbReference type="ChEBI" id="CHEBI:170012"/>
        <dbReference type="EC" id="4.1.2.63"/>
    </reaction>
    <physiologicalReaction direction="left-to-right" evidence="11">
        <dbReference type="Rhea" id="RHEA:67445"/>
    </physiologicalReaction>
</comment>
<comment type="catalytic activity">
    <reaction evidence="10">
        <text>a 2-hydroxy-3-methyl fatty acyl-CoA = a 2-methyl-branched fatty aldehyde + formyl-CoA</text>
        <dbReference type="Rhea" id="RHEA:25375"/>
        <dbReference type="ChEBI" id="CHEBI:49188"/>
        <dbReference type="ChEBI" id="CHEBI:57376"/>
        <dbReference type="ChEBI" id="CHEBI:58783"/>
        <dbReference type="EC" id="4.1.2.63"/>
    </reaction>
    <physiologicalReaction direction="left-to-right" evidence="10">
        <dbReference type="Rhea" id="RHEA:25376"/>
    </physiologicalReaction>
</comment>
<dbReference type="EMBL" id="BTFZ01000011">
    <property type="protein sequence ID" value="GMM37413.1"/>
    <property type="molecule type" value="Genomic_DNA"/>
</dbReference>
<evidence type="ECO:0000313" key="19">
    <source>
        <dbReference type="EMBL" id="GMM37413.1"/>
    </source>
</evidence>
<evidence type="ECO:0000259" key="16">
    <source>
        <dbReference type="Pfam" id="PF00205"/>
    </source>
</evidence>
<dbReference type="GO" id="GO:0005782">
    <property type="term" value="C:peroxisomal matrix"/>
    <property type="evidence" value="ECO:0007669"/>
    <property type="project" value="UniProtKB-SubCell"/>
</dbReference>
<evidence type="ECO:0000256" key="5">
    <source>
        <dbReference type="ARBA" id="ARBA00022723"/>
    </source>
</evidence>
<dbReference type="GeneID" id="90075388"/>
<protein>
    <recommendedName>
        <fullName evidence="14">2-hydroxyacyl-CoA lyase</fullName>
        <ecNumber evidence="12">4.1.2.63</ecNumber>
    </recommendedName>
</protein>
<dbReference type="InterPro" id="IPR012000">
    <property type="entry name" value="Thiamin_PyroP_enz_cen_dom"/>
</dbReference>
<evidence type="ECO:0000256" key="11">
    <source>
        <dbReference type="ARBA" id="ARBA00044454"/>
    </source>
</evidence>
<dbReference type="GO" id="GO:0106359">
    <property type="term" value="F:2-hydroxyacyl-CoA lyase activity"/>
    <property type="evidence" value="ECO:0007669"/>
    <property type="project" value="UniProtKB-EC"/>
</dbReference>
<name>A0AAV5QR74_9ASCO</name>
<comment type="cofactor">
    <cofactor evidence="1">
        <name>Mg(2+)</name>
        <dbReference type="ChEBI" id="CHEBI:18420"/>
    </cofactor>
</comment>
<dbReference type="PROSITE" id="PS00187">
    <property type="entry name" value="TPP_ENZYMES"/>
    <property type="match status" value="1"/>
</dbReference>
<evidence type="ECO:0000256" key="1">
    <source>
        <dbReference type="ARBA" id="ARBA00001946"/>
    </source>
</evidence>
<dbReference type="Pfam" id="PF02776">
    <property type="entry name" value="TPP_enzyme_N"/>
    <property type="match status" value="1"/>
</dbReference>
<dbReference type="InterPro" id="IPR029035">
    <property type="entry name" value="DHS-like_NAD/FAD-binding_dom"/>
</dbReference>
<keyword evidence="9" id="KW-0456">Lyase</keyword>
<evidence type="ECO:0000256" key="12">
    <source>
        <dbReference type="ARBA" id="ARBA00044518"/>
    </source>
</evidence>
<feature type="domain" description="Thiamine pyrophosphate enzyme N-terminal TPP-binding" evidence="18">
    <location>
        <begin position="3"/>
        <end position="115"/>
    </location>
</feature>
<dbReference type="PANTHER" id="PTHR43710:SF2">
    <property type="entry name" value="2-HYDROXYACYL-COA LYASE 1"/>
    <property type="match status" value="1"/>
</dbReference>
<keyword evidence="7 15" id="KW-0786">Thiamine pyrophosphate</keyword>
<comment type="caution">
    <text evidence="19">The sequence shown here is derived from an EMBL/GenBank/DDBJ whole genome shotgun (WGS) entry which is preliminary data.</text>
</comment>
<dbReference type="Gene3D" id="3.40.50.970">
    <property type="match status" value="2"/>
</dbReference>
<sequence>MSTGAEVIAQSLKNLGVEVVFGLVGIPVIEETTQAKGIKFIGFRNEQAASYAASVYGYLTGRPGVLLVVGGPGIIHAMAGIFNSQINCWPLMILGGSVDNSTRYKGGFQELDQLAVVKQFTKFQARPNGGEDIGRLMTKAYRYAMFGQPGCSYIDFPGDLIQKKMDHHQDLEEMGEFFQEVPKSLGDPNKLRDVVAAIKTAKFPLVIIGKGAAYGDASKELSKFIEKHQLPFIATPMGKGVVSDYCQYNVSSARSMALKMADVVLVFGARLNWILHFGSSRKFSPRVKLIQVNNHAEEIGENYQNLGNMGLGLLGDIKKIAKQLLDDTGLQDYKFGPIPEAIVTKIHTNNRLVALKEDVASMKNGYLNYHVVYRAMREFLITRKLQDSTILVSEGANTMDISRVSFPITVAKHRLDAGTNSTMGVGLGYCIASKLAKPWCHVLAIEGDSAFGFSGMEIETAVRYNLPMIIVVMNNSGIYHGNVETSADVKKPIELSKDTRYDLMAESLGAKGYFVNTLAELDGALNECFGINKVKVNLINVIIEPGEQKKVAFNWQQSQQEAKL</sequence>
<dbReference type="RefSeq" id="XP_064854409.1">
    <property type="nucleotide sequence ID" value="XM_064998337.1"/>
</dbReference>
<gene>
    <name evidence="19" type="ORF">DASC09_047380</name>
</gene>
<dbReference type="EC" id="4.1.2.63" evidence="12"/>
<dbReference type="InterPro" id="IPR029061">
    <property type="entry name" value="THDP-binding"/>
</dbReference>
<accession>A0AAV5QR74</accession>
<dbReference type="Pfam" id="PF02775">
    <property type="entry name" value="TPP_enzyme_C"/>
    <property type="match status" value="1"/>
</dbReference>
<evidence type="ECO:0000256" key="6">
    <source>
        <dbReference type="ARBA" id="ARBA00022842"/>
    </source>
</evidence>
<dbReference type="InterPro" id="IPR011766">
    <property type="entry name" value="TPP_enzyme_TPP-bd"/>
</dbReference>
<keyword evidence="8" id="KW-0576">Peroxisome</keyword>
<reference evidence="19 20" key="1">
    <citation type="journal article" date="2023" name="Elife">
        <title>Identification of key yeast species and microbe-microbe interactions impacting larval growth of Drosophila in the wild.</title>
        <authorList>
            <person name="Mure A."/>
            <person name="Sugiura Y."/>
            <person name="Maeda R."/>
            <person name="Honda K."/>
            <person name="Sakurai N."/>
            <person name="Takahashi Y."/>
            <person name="Watada M."/>
            <person name="Katoh T."/>
            <person name="Gotoh A."/>
            <person name="Gotoh Y."/>
            <person name="Taniguchi I."/>
            <person name="Nakamura K."/>
            <person name="Hayashi T."/>
            <person name="Katayama T."/>
            <person name="Uemura T."/>
            <person name="Hattori Y."/>
        </authorList>
    </citation>
    <scope>NUCLEOTIDE SEQUENCE [LARGE SCALE GENOMIC DNA]</scope>
    <source>
        <strain evidence="19 20">SC-9</strain>
    </source>
</reference>
<dbReference type="Gene3D" id="3.40.50.1220">
    <property type="entry name" value="TPP-binding domain"/>
    <property type="match status" value="1"/>
</dbReference>
<evidence type="ECO:0000256" key="9">
    <source>
        <dbReference type="ARBA" id="ARBA00023239"/>
    </source>
</evidence>
<dbReference type="Pfam" id="PF00205">
    <property type="entry name" value="TPP_enzyme_M"/>
    <property type="match status" value="1"/>
</dbReference>
<feature type="domain" description="Thiamine pyrophosphate enzyme TPP-binding" evidence="17">
    <location>
        <begin position="395"/>
        <end position="538"/>
    </location>
</feature>
<dbReference type="InterPro" id="IPR045025">
    <property type="entry name" value="HACL1-like"/>
</dbReference>
<evidence type="ECO:0000313" key="20">
    <source>
        <dbReference type="Proteomes" id="UP001360560"/>
    </source>
</evidence>
<dbReference type="CDD" id="cd02004">
    <property type="entry name" value="TPP_BZL_OCoD_HPCL"/>
    <property type="match status" value="1"/>
</dbReference>
<proteinExistence type="inferred from homology"/>
<evidence type="ECO:0000256" key="15">
    <source>
        <dbReference type="RuleBase" id="RU362132"/>
    </source>
</evidence>